<evidence type="ECO:0000256" key="4">
    <source>
        <dbReference type="ARBA" id="ARBA00048448"/>
    </source>
</evidence>
<feature type="binding site" evidence="5">
    <location>
        <position position="394"/>
    </location>
    <ligand>
        <name>substrate</name>
    </ligand>
</feature>
<gene>
    <name evidence="8" type="ORF">N7458_005450</name>
</gene>
<keyword evidence="6" id="KW-0285">Flavoprotein</keyword>
<evidence type="ECO:0000256" key="2">
    <source>
        <dbReference type="ARBA" id="ARBA00005995"/>
    </source>
</evidence>
<dbReference type="InterPro" id="IPR001613">
    <property type="entry name" value="Flavin_amine_oxidase"/>
</dbReference>
<dbReference type="GeneID" id="81599075"/>
<dbReference type="AlphaFoldDB" id="A0AAD6G4S5"/>
<dbReference type="Gene3D" id="3.90.660.10">
    <property type="match status" value="2"/>
</dbReference>
<protein>
    <recommendedName>
        <fullName evidence="6">Amine oxidase</fullName>
        <ecNumber evidence="6">1.4.3.-</ecNumber>
    </recommendedName>
</protein>
<dbReference type="PRINTS" id="PR00757">
    <property type="entry name" value="AMINEOXDASEF"/>
</dbReference>
<evidence type="ECO:0000256" key="1">
    <source>
        <dbReference type="ARBA" id="ARBA00001974"/>
    </source>
</evidence>
<feature type="domain" description="Amine oxidase" evidence="7">
    <location>
        <begin position="55"/>
        <end position="492"/>
    </location>
</feature>
<reference evidence="8" key="1">
    <citation type="submission" date="2022-12" db="EMBL/GenBank/DDBJ databases">
        <authorList>
            <person name="Petersen C."/>
        </authorList>
    </citation>
    <scope>NUCLEOTIDE SEQUENCE</scope>
    <source>
        <strain evidence="8">IBT 16125</strain>
    </source>
</reference>
<keyword evidence="6" id="KW-0274">FAD</keyword>
<evidence type="ECO:0000313" key="9">
    <source>
        <dbReference type="Proteomes" id="UP001213681"/>
    </source>
</evidence>
<dbReference type="Gene3D" id="3.50.50.60">
    <property type="entry name" value="FAD/NAD(P)-binding domain"/>
    <property type="match status" value="2"/>
</dbReference>
<dbReference type="Proteomes" id="UP001213681">
    <property type="component" value="Unassembled WGS sequence"/>
</dbReference>
<dbReference type="SUPFAM" id="SSF51905">
    <property type="entry name" value="FAD/NAD(P)-binding domain"/>
    <property type="match status" value="1"/>
</dbReference>
<evidence type="ECO:0000313" key="8">
    <source>
        <dbReference type="EMBL" id="KAJ5454494.1"/>
    </source>
</evidence>
<dbReference type="PANTHER" id="PTHR43563:SF1">
    <property type="entry name" value="AMINE OXIDASE [FLAVIN-CONTAINING] B"/>
    <property type="match status" value="1"/>
</dbReference>
<keyword evidence="3 6" id="KW-0560">Oxidoreductase</keyword>
<evidence type="ECO:0000256" key="3">
    <source>
        <dbReference type="ARBA" id="ARBA00023002"/>
    </source>
</evidence>
<reference evidence="8" key="2">
    <citation type="journal article" date="2023" name="IMA Fungus">
        <title>Comparative genomic study of the Penicillium genus elucidates a diverse pangenome and 15 lateral gene transfer events.</title>
        <authorList>
            <person name="Petersen C."/>
            <person name="Sorensen T."/>
            <person name="Nielsen M.R."/>
            <person name="Sondergaard T.E."/>
            <person name="Sorensen J.L."/>
            <person name="Fitzpatrick D.A."/>
            <person name="Frisvad J.C."/>
            <person name="Nielsen K.L."/>
        </authorList>
    </citation>
    <scope>NUCLEOTIDE SEQUENCE</scope>
    <source>
        <strain evidence="8">IBT 16125</strain>
    </source>
</reference>
<comment type="catalytic activity">
    <reaction evidence="4">
        <text>a secondary aliphatic amine + O2 + H2O = a primary amine + an aldehyde + H2O2</text>
        <dbReference type="Rhea" id="RHEA:26414"/>
        <dbReference type="ChEBI" id="CHEBI:15377"/>
        <dbReference type="ChEBI" id="CHEBI:15379"/>
        <dbReference type="ChEBI" id="CHEBI:16240"/>
        <dbReference type="ChEBI" id="CHEBI:17478"/>
        <dbReference type="ChEBI" id="CHEBI:58855"/>
        <dbReference type="ChEBI" id="CHEBI:65296"/>
        <dbReference type="EC" id="1.4.3.4"/>
    </reaction>
</comment>
<dbReference type="PANTHER" id="PTHR43563">
    <property type="entry name" value="AMINE OXIDASE"/>
    <property type="match status" value="1"/>
</dbReference>
<dbReference type="EC" id="1.4.3.-" evidence="6"/>
<comment type="caution">
    <text evidence="8">The sequence shown here is derived from an EMBL/GenBank/DDBJ whole genome shotgun (WGS) entry which is preliminary data.</text>
</comment>
<evidence type="ECO:0000256" key="6">
    <source>
        <dbReference type="RuleBase" id="RU362067"/>
    </source>
</evidence>
<dbReference type="RefSeq" id="XP_056767450.1">
    <property type="nucleotide sequence ID" value="XM_056908832.1"/>
</dbReference>
<dbReference type="GO" id="GO:0097621">
    <property type="term" value="F:monoamine oxidase activity"/>
    <property type="evidence" value="ECO:0007669"/>
    <property type="project" value="UniProtKB-EC"/>
</dbReference>
<dbReference type="InterPro" id="IPR002937">
    <property type="entry name" value="Amino_oxidase"/>
</dbReference>
<comment type="similarity">
    <text evidence="2 6">Belongs to the flavin monoamine oxidase family.</text>
</comment>
<feature type="binding site" evidence="5">
    <location>
        <begin position="74"/>
        <end position="75"/>
    </location>
    <ligand>
        <name>FAD</name>
        <dbReference type="ChEBI" id="CHEBI:57692"/>
    </ligand>
</feature>
<evidence type="ECO:0000259" key="7">
    <source>
        <dbReference type="Pfam" id="PF01593"/>
    </source>
</evidence>
<organism evidence="8 9">
    <name type="scientific">Penicillium daleae</name>
    <dbReference type="NCBI Taxonomy" id="63821"/>
    <lineage>
        <taxon>Eukaryota</taxon>
        <taxon>Fungi</taxon>
        <taxon>Dikarya</taxon>
        <taxon>Ascomycota</taxon>
        <taxon>Pezizomycotina</taxon>
        <taxon>Eurotiomycetes</taxon>
        <taxon>Eurotiomycetidae</taxon>
        <taxon>Eurotiales</taxon>
        <taxon>Aspergillaceae</taxon>
        <taxon>Penicillium</taxon>
    </lineage>
</organism>
<dbReference type="InterPro" id="IPR050703">
    <property type="entry name" value="Flavin_MAO"/>
</dbReference>
<dbReference type="InterPro" id="IPR036188">
    <property type="entry name" value="FAD/NAD-bd_sf"/>
</dbReference>
<accession>A0AAD6G4S5</accession>
<keyword evidence="9" id="KW-1185">Reference proteome</keyword>
<comment type="cofactor">
    <cofactor evidence="1 6">
        <name>FAD</name>
        <dbReference type="ChEBI" id="CHEBI:57692"/>
    </cofactor>
</comment>
<proteinExistence type="inferred from homology"/>
<dbReference type="EMBL" id="JAPVEA010000005">
    <property type="protein sequence ID" value="KAJ5454494.1"/>
    <property type="molecule type" value="Genomic_DNA"/>
</dbReference>
<sequence>MVPMSKKTQDGYSWTGATGVRRGGLRCRGVIEPSQKITVPMGHNYDAIVIGAGYAGLMAAREMTDQGLSVLLLEARDRVGGRTYTVEADGILYEMGGTWVTHHMAFLFKEMIRYGMDRDLITTHHSGYENDYYTLNILGATPRKLSHEEAGKIAARGWDIFVNVDGESCRRICPLPHAQLENILTDRNEVERYDKISCLERFEAIKNLLTVEEAGVLVALLLHISGGTLENSSLWDMIRSHALMSYSSDNFGPIWTTFKLREGQSELASRMFQDAADRGLHYAFKTPIKSINDRSNGKVQLVEVKTSSEAVYRARHVVSTVPLNVLHTIQFQPPLSSRRQEAIEIGHVNFMTKVHAEVEGSGLASWNGVKYPNLLMFGYGDGLTENGNAHIVGFGKDERGTYVPERHPEQTIDAFEKLHPMKVKKMVFHNWVTDPWSQGGPAWWMPEYMTKYQDELQSPHGNVHFASADWANGWRAAIDGALEQGFLTSRNITKDIRQTAQPSFTAKI</sequence>
<evidence type="ECO:0000256" key="5">
    <source>
        <dbReference type="PIRSR" id="PIRSR601613-1"/>
    </source>
</evidence>
<name>A0AAD6G4S5_9EURO</name>
<dbReference type="Pfam" id="PF01593">
    <property type="entry name" value="Amino_oxidase"/>
    <property type="match status" value="1"/>
</dbReference>